<evidence type="ECO:0000313" key="3">
    <source>
        <dbReference type="EMBL" id="KAB1631918.1"/>
    </source>
</evidence>
<dbReference type="RefSeq" id="WP_158036387.1">
    <property type="nucleotide sequence ID" value="NZ_BAAAZV010000020.1"/>
</dbReference>
<sequence length="556" mass="56651">MTGIARSTRHALALVALLATAALALAGCLRLPESGETHRVDTTQGDDTGGYVVNASGPADGASPADIVNGFLLASADTRGSHEVAREYLTESFAPEWQPDAGVQILTGLPGVDVTDPGAVTASGEGDGTVDAAGVYHDGSGPVRQEYRLVQEDGQWRIARAPDGVTITRSSFELTFRAIRLAYLSPDGETLVPDVRWFQSGDQMATRVARAFLAGAVDPVRSGTRPLPTADLHLTVDSVAISGGTATVSLTGDYPSLSDDGQRDFKTLLERSLDQIDGVGRIEVTVNSLRLDASTRSTEELDFPSVSDGRMAVVDDDGARIVDEQSWMDRSGDSGLTDALRTLQGRQVGSIAVVSGRLAAGTGDGLLVAGGSGAAHLLAGRLQGPVTLDRTGRAWGIVDGALTWLAGDGSHATLALSAGVLAAAVSVDGARVAWAQPDGTGATLHAAGIVRAADGTPQGLGATTDLGRIDGTLTGLAWQGDDQVAAASDADGGTVVIPALSGRAQRTTGGGVVTDLVGDPAGGALRGVVGGRVLQLGSGQWGDTGRAASALAWVWS</sequence>
<dbReference type="Proteomes" id="UP000481339">
    <property type="component" value="Unassembled WGS sequence"/>
</dbReference>
<keyword evidence="1" id="KW-0732">Signal</keyword>
<evidence type="ECO:0000259" key="2">
    <source>
        <dbReference type="Pfam" id="PF25976"/>
    </source>
</evidence>
<evidence type="ECO:0000256" key="1">
    <source>
        <dbReference type="SAM" id="SignalP"/>
    </source>
</evidence>
<comment type="caution">
    <text evidence="3">The sequence shown here is derived from an EMBL/GenBank/DDBJ whole genome shotgun (WGS) entry which is preliminary data.</text>
</comment>
<keyword evidence="4" id="KW-1185">Reference proteome</keyword>
<dbReference type="InterPro" id="IPR059026">
    <property type="entry name" value="LpqB_N"/>
</dbReference>
<feature type="domain" description="Lipoprotein LpqB N-terminal" evidence="2">
    <location>
        <begin position="57"/>
        <end position="173"/>
    </location>
</feature>
<dbReference type="PROSITE" id="PS51257">
    <property type="entry name" value="PROKAR_LIPOPROTEIN"/>
    <property type="match status" value="1"/>
</dbReference>
<dbReference type="OrthoDB" id="3226781at2"/>
<accession>A0A7C8FPX9</accession>
<proteinExistence type="predicted"/>
<organism evidence="3 4">
    <name type="scientific">Pseudoclavibacter caeni</name>
    <dbReference type="NCBI Taxonomy" id="908846"/>
    <lineage>
        <taxon>Bacteria</taxon>
        <taxon>Bacillati</taxon>
        <taxon>Actinomycetota</taxon>
        <taxon>Actinomycetes</taxon>
        <taxon>Micrococcales</taxon>
        <taxon>Microbacteriaceae</taxon>
        <taxon>Pseudoclavibacter</taxon>
    </lineage>
</organism>
<reference evidence="3 4" key="1">
    <citation type="submission" date="2019-09" db="EMBL/GenBank/DDBJ databases">
        <title>Phylogeny of genus Pseudoclavibacter and closely related genus.</title>
        <authorList>
            <person name="Li Y."/>
        </authorList>
    </citation>
    <scope>NUCLEOTIDE SEQUENCE [LARGE SCALE GENOMIC DNA]</scope>
    <source>
        <strain evidence="3 4">JCM 16921</strain>
    </source>
</reference>
<dbReference type="AlphaFoldDB" id="A0A7C8FPX9"/>
<dbReference type="SUPFAM" id="SSF82171">
    <property type="entry name" value="DPP6 N-terminal domain-like"/>
    <property type="match status" value="1"/>
</dbReference>
<feature type="signal peptide" evidence="1">
    <location>
        <begin position="1"/>
        <end position="26"/>
    </location>
</feature>
<feature type="chain" id="PRO_5039056525" description="Lipoprotein LpqB N-terminal domain-containing protein" evidence="1">
    <location>
        <begin position="27"/>
        <end position="556"/>
    </location>
</feature>
<evidence type="ECO:0000313" key="4">
    <source>
        <dbReference type="Proteomes" id="UP000481339"/>
    </source>
</evidence>
<name>A0A7C8FPX9_9MICO</name>
<dbReference type="Pfam" id="PF25976">
    <property type="entry name" value="LpqB_N"/>
    <property type="match status" value="1"/>
</dbReference>
<gene>
    <name evidence="3" type="ORF">F8O02_06225</name>
</gene>
<dbReference type="EMBL" id="WBKA01000004">
    <property type="protein sequence ID" value="KAB1631918.1"/>
    <property type="molecule type" value="Genomic_DNA"/>
</dbReference>
<protein>
    <recommendedName>
        <fullName evidence="2">Lipoprotein LpqB N-terminal domain-containing protein</fullName>
    </recommendedName>
</protein>